<gene>
    <name evidence="1" type="ORF">FHS57_005515</name>
</gene>
<protein>
    <submittedName>
        <fullName evidence="1">Uncharacterized protein</fullName>
    </submittedName>
</protein>
<dbReference type="EMBL" id="JACIBY010000017">
    <property type="protein sequence ID" value="MBB3841487.1"/>
    <property type="molecule type" value="Genomic_DNA"/>
</dbReference>
<sequence length="119" mass="13886">MKSYFRIDEVTYSHLLGRLNDLHVTDKRGTLPDFTFFHKDEWLADTAVIEELARHKGEWQVNLVFAHTTNPMRFIRRQITSYSCPRKASLFASLMRRLAAKDQRGTQAISINDIFVAQN</sequence>
<dbReference type="AlphaFoldDB" id="A0A7W6ETD9"/>
<keyword evidence="2" id="KW-1185">Reference proteome</keyword>
<proteinExistence type="predicted"/>
<name>A0A7W6ETD9_9BACT</name>
<dbReference type="RefSeq" id="WP_183979186.1">
    <property type="nucleotide sequence ID" value="NZ_JACIBY010000017.1"/>
</dbReference>
<evidence type="ECO:0000313" key="2">
    <source>
        <dbReference type="Proteomes" id="UP000541352"/>
    </source>
</evidence>
<comment type="caution">
    <text evidence="1">The sequence shown here is derived from an EMBL/GenBank/DDBJ whole genome shotgun (WGS) entry which is preliminary data.</text>
</comment>
<dbReference type="Proteomes" id="UP000541352">
    <property type="component" value="Unassembled WGS sequence"/>
</dbReference>
<accession>A0A7W6ETD9</accession>
<organism evidence="1 2">
    <name type="scientific">Runella defluvii</name>
    <dbReference type="NCBI Taxonomy" id="370973"/>
    <lineage>
        <taxon>Bacteria</taxon>
        <taxon>Pseudomonadati</taxon>
        <taxon>Bacteroidota</taxon>
        <taxon>Cytophagia</taxon>
        <taxon>Cytophagales</taxon>
        <taxon>Spirosomataceae</taxon>
        <taxon>Runella</taxon>
    </lineage>
</organism>
<reference evidence="1 2" key="1">
    <citation type="submission" date="2020-08" db="EMBL/GenBank/DDBJ databases">
        <title>Genomic Encyclopedia of Type Strains, Phase IV (KMG-IV): sequencing the most valuable type-strain genomes for metagenomic binning, comparative biology and taxonomic classification.</title>
        <authorList>
            <person name="Goeker M."/>
        </authorList>
    </citation>
    <scope>NUCLEOTIDE SEQUENCE [LARGE SCALE GENOMIC DNA]</scope>
    <source>
        <strain evidence="1 2">DSM 17976</strain>
    </source>
</reference>
<evidence type="ECO:0000313" key="1">
    <source>
        <dbReference type="EMBL" id="MBB3841487.1"/>
    </source>
</evidence>